<evidence type="ECO:0000313" key="1">
    <source>
        <dbReference type="EMBL" id="MEQ2205508.1"/>
    </source>
</evidence>
<gene>
    <name evidence="1" type="ORF">XENOCAPTIV_001219</name>
</gene>
<reference evidence="1 2" key="1">
    <citation type="submission" date="2021-06" db="EMBL/GenBank/DDBJ databases">
        <authorList>
            <person name="Palmer J.M."/>
        </authorList>
    </citation>
    <scope>NUCLEOTIDE SEQUENCE [LARGE SCALE GENOMIC DNA]</scope>
    <source>
        <strain evidence="1 2">XC_2019</strain>
        <tissue evidence="1">Muscle</tissue>
    </source>
</reference>
<proteinExistence type="predicted"/>
<comment type="caution">
    <text evidence="1">The sequence shown here is derived from an EMBL/GenBank/DDBJ whole genome shotgun (WGS) entry which is preliminary data.</text>
</comment>
<accession>A0ABV0RD35</accession>
<feature type="non-terminal residue" evidence="1">
    <location>
        <position position="1"/>
    </location>
</feature>
<dbReference type="Proteomes" id="UP001434883">
    <property type="component" value="Unassembled WGS sequence"/>
</dbReference>
<sequence>EMEATVPSAHAAVQRCQHVWRMAHRTLFYSRDVYSCTTNCCLIPAPAYQKGQRVWLSSRFVPTYRLPPPTDSLMGTQFALLRCPPVLSRMKPPSIHISGASCRRNPAFLSQAKSLRT</sequence>
<organism evidence="1 2">
    <name type="scientific">Xenoophorus captivus</name>
    <dbReference type="NCBI Taxonomy" id="1517983"/>
    <lineage>
        <taxon>Eukaryota</taxon>
        <taxon>Metazoa</taxon>
        <taxon>Chordata</taxon>
        <taxon>Craniata</taxon>
        <taxon>Vertebrata</taxon>
        <taxon>Euteleostomi</taxon>
        <taxon>Actinopterygii</taxon>
        <taxon>Neopterygii</taxon>
        <taxon>Teleostei</taxon>
        <taxon>Neoteleostei</taxon>
        <taxon>Acanthomorphata</taxon>
        <taxon>Ovalentaria</taxon>
        <taxon>Atherinomorphae</taxon>
        <taxon>Cyprinodontiformes</taxon>
        <taxon>Goodeidae</taxon>
        <taxon>Xenoophorus</taxon>
    </lineage>
</organism>
<protein>
    <submittedName>
        <fullName evidence="1">Uncharacterized protein</fullName>
    </submittedName>
</protein>
<dbReference type="EMBL" id="JAHRIN010042121">
    <property type="protein sequence ID" value="MEQ2205508.1"/>
    <property type="molecule type" value="Genomic_DNA"/>
</dbReference>
<name>A0ABV0RD35_9TELE</name>
<keyword evidence="2" id="KW-1185">Reference proteome</keyword>
<evidence type="ECO:0000313" key="2">
    <source>
        <dbReference type="Proteomes" id="UP001434883"/>
    </source>
</evidence>